<dbReference type="AlphaFoldDB" id="A0A2I0W4V4"/>
<dbReference type="Proteomes" id="UP000233837">
    <property type="component" value="Unassembled WGS sequence"/>
</dbReference>
<gene>
    <name evidence="2" type="ORF">MA16_Dca016880</name>
</gene>
<evidence type="ECO:0000313" key="3">
    <source>
        <dbReference type="Proteomes" id="UP000233837"/>
    </source>
</evidence>
<reference evidence="2 3" key="2">
    <citation type="journal article" date="2017" name="Nature">
        <title>The Apostasia genome and the evolution of orchids.</title>
        <authorList>
            <person name="Zhang G.Q."/>
            <person name="Liu K.W."/>
            <person name="Li Z."/>
            <person name="Lohaus R."/>
            <person name="Hsiao Y.Y."/>
            <person name="Niu S.C."/>
            <person name="Wang J.Y."/>
            <person name="Lin Y.C."/>
            <person name="Xu Q."/>
            <person name="Chen L.J."/>
            <person name="Yoshida K."/>
            <person name="Fujiwara S."/>
            <person name="Wang Z.W."/>
            <person name="Zhang Y.Q."/>
            <person name="Mitsuda N."/>
            <person name="Wang M."/>
            <person name="Liu G.H."/>
            <person name="Pecoraro L."/>
            <person name="Huang H.X."/>
            <person name="Xiao X.J."/>
            <person name="Lin M."/>
            <person name="Wu X.Y."/>
            <person name="Wu W.L."/>
            <person name="Chen Y.Y."/>
            <person name="Chang S.B."/>
            <person name="Sakamoto S."/>
            <person name="Ohme-Takagi M."/>
            <person name="Yagi M."/>
            <person name="Zeng S.J."/>
            <person name="Shen C.Y."/>
            <person name="Yeh C.M."/>
            <person name="Luo Y.B."/>
            <person name="Tsai W.C."/>
            <person name="Van de Peer Y."/>
            <person name="Liu Z.J."/>
        </authorList>
    </citation>
    <scope>NUCLEOTIDE SEQUENCE [LARGE SCALE GENOMIC DNA]</scope>
    <source>
        <tissue evidence="2">The whole plant</tissue>
    </source>
</reference>
<feature type="compositionally biased region" description="Polar residues" evidence="1">
    <location>
        <begin position="406"/>
        <end position="416"/>
    </location>
</feature>
<keyword evidence="3" id="KW-1185">Reference proteome</keyword>
<protein>
    <submittedName>
        <fullName evidence="2">Uncharacterized protein</fullName>
    </submittedName>
</protein>
<feature type="compositionally biased region" description="Low complexity" evidence="1">
    <location>
        <begin position="354"/>
        <end position="363"/>
    </location>
</feature>
<reference evidence="2 3" key="1">
    <citation type="journal article" date="2016" name="Sci. Rep.">
        <title>The Dendrobium catenatum Lindl. genome sequence provides insights into polysaccharide synthase, floral development and adaptive evolution.</title>
        <authorList>
            <person name="Zhang G.Q."/>
            <person name="Xu Q."/>
            <person name="Bian C."/>
            <person name="Tsai W.C."/>
            <person name="Yeh C.M."/>
            <person name="Liu K.W."/>
            <person name="Yoshida K."/>
            <person name="Zhang L.S."/>
            <person name="Chang S.B."/>
            <person name="Chen F."/>
            <person name="Shi Y."/>
            <person name="Su Y.Y."/>
            <person name="Zhang Y.Q."/>
            <person name="Chen L.J."/>
            <person name="Yin Y."/>
            <person name="Lin M."/>
            <person name="Huang H."/>
            <person name="Deng H."/>
            <person name="Wang Z.W."/>
            <person name="Zhu S.L."/>
            <person name="Zhao X."/>
            <person name="Deng C."/>
            <person name="Niu S.C."/>
            <person name="Huang J."/>
            <person name="Wang M."/>
            <person name="Liu G.H."/>
            <person name="Yang H.J."/>
            <person name="Xiao X.J."/>
            <person name="Hsiao Y.Y."/>
            <person name="Wu W.L."/>
            <person name="Chen Y.Y."/>
            <person name="Mitsuda N."/>
            <person name="Ohme-Takagi M."/>
            <person name="Luo Y.B."/>
            <person name="Van de Peer Y."/>
            <person name="Liu Z.J."/>
        </authorList>
    </citation>
    <scope>NUCLEOTIDE SEQUENCE [LARGE SCALE GENOMIC DNA]</scope>
    <source>
        <tissue evidence="2">The whole plant</tissue>
    </source>
</reference>
<evidence type="ECO:0000256" key="1">
    <source>
        <dbReference type="SAM" id="MobiDB-lite"/>
    </source>
</evidence>
<feature type="region of interest" description="Disordered" evidence="1">
    <location>
        <begin position="345"/>
        <end position="416"/>
    </location>
</feature>
<organism evidence="2 3">
    <name type="scientific">Dendrobium catenatum</name>
    <dbReference type="NCBI Taxonomy" id="906689"/>
    <lineage>
        <taxon>Eukaryota</taxon>
        <taxon>Viridiplantae</taxon>
        <taxon>Streptophyta</taxon>
        <taxon>Embryophyta</taxon>
        <taxon>Tracheophyta</taxon>
        <taxon>Spermatophyta</taxon>
        <taxon>Magnoliopsida</taxon>
        <taxon>Liliopsida</taxon>
        <taxon>Asparagales</taxon>
        <taxon>Orchidaceae</taxon>
        <taxon>Epidendroideae</taxon>
        <taxon>Malaxideae</taxon>
        <taxon>Dendrobiinae</taxon>
        <taxon>Dendrobium</taxon>
    </lineage>
</organism>
<feature type="compositionally biased region" description="Basic and acidic residues" evidence="1">
    <location>
        <begin position="364"/>
        <end position="386"/>
    </location>
</feature>
<sequence length="416" mass="45783">MGTPSNGKGGLSVNIAGEVQEVTPPSENAVRVDSTGNLEVVLDLVDIDSSKVNHGMEASKVNEPTVVSLVSSLLSLNTPNPLEGFINNISTMEDGVLFMEGDMAPTERTVGTLNDTGCAGRGVRHVVFGFCYYFCCSWLFPSALRLCGLVMLLEFFVEVGVLVCFRTFLDFHGVVGVSFGEPVLVFSFGCLVGFPLCCLMVFDSYPLGWVFAFIHWRSSFYYHLTVEKVDLHVNIPSPISLDNVVPYTTKENHENAAALNFVVPEKRGVLMMETNLDGNTLCNENDKLPNIYVSIDSMIQNTSDAQLAVPNTNLFVNIDFEVNEKEGCEEGEFIPITVTKNRKENQVQNLKRGSSMSSNLEVSMSKKYEEEESNSKNLEEENYIKVDKKKGKKSKDSLSSMPLSIMAQTSSKGCNG</sequence>
<accession>A0A2I0W4V4</accession>
<dbReference type="EMBL" id="KZ502920">
    <property type="protein sequence ID" value="PKU70682.1"/>
    <property type="molecule type" value="Genomic_DNA"/>
</dbReference>
<evidence type="ECO:0000313" key="2">
    <source>
        <dbReference type="EMBL" id="PKU70682.1"/>
    </source>
</evidence>
<proteinExistence type="predicted"/>
<name>A0A2I0W4V4_9ASPA</name>